<dbReference type="InterPro" id="IPR011032">
    <property type="entry name" value="GroES-like_sf"/>
</dbReference>
<evidence type="ECO:0000256" key="1">
    <source>
        <dbReference type="ARBA" id="ARBA00008072"/>
    </source>
</evidence>
<evidence type="ECO:0000313" key="4">
    <source>
        <dbReference type="EMBL" id="MDI1487427.1"/>
    </source>
</evidence>
<dbReference type="SUPFAM" id="SSF50129">
    <property type="entry name" value="GroES-like"/>
    <property type="match status" value="1"/>
</dbReference>
<keyword evidence="5" id="KW-1185">Reference proteome</keyword>
<dbReference type="EMBL" id="JAPUFD010000005">
    <property type="protein sequence ID" value="MDI1487427.1"/>
    <property type="molecule type" value="Genomic_DNA"/>
</dbReference>
<evidence type="ECO:0000256" key="2">
    <source>
        <dbReference type="ARBA" id="ARBA00023002"/>
    </source>
</evidence>
<dbReference type="CDD" id="cd08249">
    <property type="entry name" value="enoyl_reductase_like"/>
    <property type="match status" value="1"/>
</dbReference>
<dbReference type="Pfam" id="PF00107">
    <property type="entry name" value="ADH_zinc_N"/>
    <property type="match status" value="1"/>
</dbReference>
<dbReference type="PANTHER" id="PTHR45348">
    <property type="entry name" value="HYPOTHETICAL OXIDOREDUCTASE (EUROFUNG)"/>
    <property type="match status" value="1"/>
</dbReference>
<feature type="domain" description="Enoyl reductase (ER)" evidence="3">
    <location>
        <begin position="12"/>
        <end position="332"/>
    </location>
</feature>
<comment type="caution">
    <text evidence="4">The sequence shown here is derived from an EMBL/GenBank/DDBJ whole genome shotgun (WGS) entry which is preliminary data.</text>
</comment>
<evidence type="ECO:0000259" key="3">
    <source>
        <dbReference type="SMART" id="SM00829"/>
    </source>
</evidence>
<sequence>MSNQAAVLEEAKSALTVKSLSIPKPGPSDLLVKNHAVSTCPVDWKMRDYDFAIEKYPTILGSDIAGTIEAVGSSVTGFSAGDRVTGFADVILSKDARNGAFQQYTILKDCAATKLPAATTFEQACILPMSVATAGVGMFVCMDIPRPPTQSSGGFLVWGGSSSVGTAAIQIAKILGFTVFTTSSPRHHEYLKALGAESCFNYSDSSVVDNIVNAAKASGQKITAAFDAVSENPSLPAAILEAFGGGKLCLTVAYPEDAKKPAGVEISNIVAARVAGDQKDFGKWLFGEWLATALTNGTYVPSPAIEKVDGGLGALQKALDTHKKGLSGKKLVLTI</sequence>
<proteinExistence type="inferred from homology"/>
<dbReference type="InterPro" id="IPR036291">
    <property type="entry name" value="NAD(P)-bd_dom_sf"/>
</dbReference>
<dbReference type="Proteomes" id="UP001161017">
    <property type="component" value="Unassembled WGS sequence"/>
</dbReference>
<evidence type="ECO:0000313" key="5">
    <source>
        <dbReference type="Proteomes" id="UP001161017"/>
    </source>
</evidence>
<dbReference type="SMART" id="SM00829">
    <property type="entry name" value="PKS_ER"/>
    <property type="match status" value="1"/>
</dbReference>
<dbReference type="PANTHER" id="PTHR45348:SF2">
    <property type="entry name" value="ZINC-TYPE ALCOHOL DEHYDROGENASE-LIKE PROTEIN C2E1P3.01"/>
    <property type="match status" value="1"/>
</dbReference>
<accession>A0AA43TWZ2</accession>
<comment type="similarity">
    <text evidence="1">Belongs to the zinc-containing alcohol dehydrogenase family.</text>
</comment>
<dbReference type="Pfam" id="PF08240">
    <property type="entry name" value="ADH_N"/>
    <property type="match status" value="1"/>
</dbReference>
<reference evidence="4" key="1">
    <citation type="journal article" date="2023" name="Genome Biol. Evol.">
        <title>First Whole Genome Sequence and Flow Cytometry Genome Size Data for the Lichen-Forming Fungus Ramalina farinacea (Ascomycota).</title>
        <authorList>
            <person name="Llewellyn T."/>
            <person name="Mian S."/>
            <person name="Hill R."/>
            <person name="Leitch I.J."/>
            <person name="Gaya E."/>
        </authorList>
    </citation>
    <scope>NUCLEOTIDE SEQUENCE</scope>
    <source>
        <strain evidence="4">LIQ254RAFAR</strain>
    </source>
</reference>
<protein>
    <recommendedName>
        <fullName evidence="3">Enoyl reductase (ER) domain-containing protein</fullName>
    </recommendedName>
</protein>
<dbReference type="InterPro" id="IPR013149">
    <property type="entry name" value="ADH-like_C"/>
</dbReference>
<dbReference type="AlphaFoldDB" id="A0AA43TWZ2"/>
<dbReference type="InterPro" id="IPR047122">
    <property type="entry name" value="Trans-enoyl_RdTase-like"/>
</dbReference>
<dbReference type="Gene3D" id="3.90.180.10">
    <property type="entry name" value="Medium-chain alcohol dehydrogenases, catalytic domain"/>
    <property type="match status" value="1"/>
</dbReference>
<name>A0AA43TWZ2_9LECA</name>
<keyword evidence="2" id="KW-0560">Oxidoreductase</keyword>
<dbReference type="SUPFAM" id="SSF51735">
    <property type="entry name" value="NAD(P)-binding Rossmann-fold domains"/>
    <property type="match status" value="1"/>
</dbReference>
<dbReference type="Gene3D" id="3.40.50.720">
    <property type="entry name" value="NAD(P)-binding Rossmann-like Domain"/>
    <property type="match status" value="1"/>
</dbReference>
<dbReference type="GO" id="GO:0016651">
    <property type="term" value="F:oxidoreductase activity, acting on NAD(P)H"/>
    <property type="evidence" value="ECO:0007669"/>
    <property type="project" value="InterPro"/>
</dbReference>
<gene>
    <name evidence="4" type="ORF">OHK93_006697</name>
</gene>
<dbReference type="InterPro" id="IPR020843">
    <property type="entry name" value="ER"/>
</dbReference>
<dbReference type="InterPro" id="IPR013154">
    <property type="entry name" value="ADH-like_N"/>
</dbReference>
<organism evidence="4 5">
    <name type="scientific">Ramalina farinacea</name>
    <dbReference type="NCBI Taxonomy" id="258253"/>
    <lineage>
        <taxon>Eukaryota</taxon>
        <taxon>Fungi</taxon>
        <taxon>Dikarya</taxon>
        <taxon>Ascomycota</taxon>
        <taxon>Pezizomycotina</taxon>
        <taxon>Lecanoromycetes</taxon>
        <taxon>OSLEUM clade</taxon>
        <taxon>Lecanoromycetidae</taxon>
        <taxon>Lecanorales</taxon>
        <taxon>Lecanorineae</taxon>
        <taxon>Ramalinaceae</taxon>
        <taxon>Ramalina</taxon>
    </lineage>
</organism>